<sequence>MERNTLYPIFVKTEQIKILIVGGGYVAAEKLGFLTKSSPNAQIDMVAPFFREETLALVDTFGVHSIRRPFLPIDLDGIQMVIVATDNPELNERIYRLCRIKGILVNVADNPPLCDFYMGGIVTKGNLKVAISTNGKSPTVAKRLRQLFEEILPEELDELLDNLNAYRVTLKGDFEDKVAELNRVTRGLVTEK</sequence>
<proteinExistence type="predicted"/>
<dbReference type="GO" id="GO:0043115">
    <property type="term" value="F:precorrin-2 dehydrogenase activity"/>
    <property type="evidence" value="ECO:0007669"/>
    <property type="project" value="UniProtKB-EC"/>
</dbReference>
<dbReference type="InterPro" id="IPR028281">
    <property type="entry name" value="Sirohaem_synthase_central"/>
</dbReference>
<name>A0A2A4G5U9_9FLAO</name>
<keyword evidence="4" id="KW-0520">NAD</keyword>
<dbReference type="UniPathway" id="UPA00262">
    <property type="reaction ID" value="UER00222"/>
</dbReference>
<dbReference type="Pfam" id="PF14824">
    <property type="entry name" value="Sirohm_synth_M"/>
    <property type="match status" value="1"/>
</dbReference>
<evidence type="ECO:0000313" key="9">
    <source>
        <dbReference type="Proteomes" id="UP000219559"/>
    </source>
</evidence>
<dbReference type="OrthoDB" id="45564at2"/>
<dbReference type="AlphaFoldDB" id="A0A2A4G5U9"/>
<dbReference type="GO" id="GO:0004325">
    <property type="term" value="F:ferrochelatase activity"/>
    <property type="evidence" value="ECO:0007669"/>
    <property type="project" value="InterPro"/>
</dbReference>
<evidence type="ECO:0000256" key="1">
    <source>
        <dbReference type="ARBA" id="ARBA00005010"/>
    </source>
</evidence>
<evidence type="ECO:0000256" key="5">
    <source>
        <dbReference type="ARBA" id="ARBA00023244"/>
    </source>
</evidence>
<dbReference type="EC" id="1.3.1.76" evidence="2"/>
<keyword evidence="9" id="KW-1185">Reference proteome</keyword>
<dbReference type="InterPro" id="IPR028161">
    <property type="entry name" value="Met8-like"/>
</dbReference>
<dbReference type="SUPFAM" id="SSF75615">
    <property type="entry name" value="Siroheme synthase middle domains-like"/>
    <property type="match status" value="1"/>
</dbReference>
<evidence type="ECO:0000256" key="2">
    <source>
        <dbReference type="ARBA" id="ARBA00012400"/>
    </source>
</evidence>
<comment type="caution">
    <text evidence="8">The sequence shown here is derived from an EMBL/GenBank/DDBJ whole genome shotgun (WGS) entry which is preliminary data.</text>
</comment>
<evidence type="ECO:0000259" key="7">
    <source>
        <dbReference type="Pfam" id="PF14824"/>
    </source>
</evidence>
<gene>
    <name evidence="8" type="ORF">B7P33_14035</name>
</gene>
<evidence type="ECO:0000313" key="8">
    <source>
        <dbReference type="EMBL" id="PCE63334.1"/>
    </source>
</evidence>
<comment type="catalytic activity">
    <reaction evidence="6">
        <text>precorrin-2 + NAD(+) = sirohydrochlorin + NADH + 2 H(+)</text>
        <dbReference type="Rhea" id="RHEA:15613"/>
        <dbReference type="ChEBI" id="CHEBI:15378"/>
        <dbReference type="ChEBI" id="CHEBI:57540"/>
        <dbReference type="ChEBI" id="CHEBI:57945"/>
        <dbReference type="ChEBI" id="CHEBI:58351"/>
        <dbReference type="ChEBI" id="CHEBI:58827"/>
        <dbReference type="EC" id="1.3.1.76"/>
    </reaction>
</comment>
<dbReference type="SUPFAM" id="SSF51735">
    <property type="entry name" value="NAD(P)-binding Rossmann-fold domains"/>
    <property type="match status" value="1"/>
</dbReference>
<dbReference type="EMBL" id="NBWU01000005">
    <property type="protein sequence ID" value="PCE63334.1"/>
    <property type="molecule type" value="Genomic_DNA"/>
</dbReference>
<accession>A0A2A4G5U9</accession>
<dbReference type="InterPro" id="IPR036291">
    <property type="entry name" value="NAD(P)-bd_dom_sf"/>
</dbReference>
<evidence type="ECO:0000256" key="6">
    <source>
        <dbReference type="ARBA" id="ARBA00047561"/>
    </source>
</evidence>
<organism evidence="8 9">
    <name type="scientific">Sediminicola luteus</name>
    <dbReference type="NCBI Taxonomy" id="319238"/>
    <lineage>
        <taxon>Bacteria</taxon>
        <taxon>Pseudomonadati</taxon>
        <taxon>Bacteroidota</taxon>
        <taxon>Flavobacteriia</taxon>
        <taxon>Flavobacteriales</taxon>
        <taxon>Flavobacteriaceae</taxon>
        <taxon>Sediminicola</taxon>
    </lineage>
</organism>
<feature type="domain" description="Siroheme synthase central" evidence="7">
    <location>
        <begin position="125"/>
        <end position="149"/>
    </location>
</feature>
<evidence type="ECO:0000256" key="3">
    <source>
        <dbReference type="ARBA" id="ARBA00023002"/>
    </source>
</evidence>
<dbReference type="Gene3D" id="3.30.160.110">
    <property type="entry name" value="Siroheme synthase, domain 2"/>
    <property type="match status" value="1"/>
</dbReference>
<dbReference type="NCBIfam" id="TIGR01470">
    <property type="entry name" value="cysG_Nterm"/>
    <property type="match status" value="1"/>
</dbReference>
<dbReference type="PANTHER" id="PTHR35330:SF1">
    <property type="entry name" value="SIROHEME BIOSYNTHESIS PROTEIN MET8"/>
    <property type="match status" value="1"/>
</dbReference>
<dbReference type="GO" id="GO:0019354">
    <property type="term" value="P:siroheme biosynthetic process"/>
    <property type="evidence" value="ECO:0007669"/>
    <property type="project" value="UniProtKB-UniPathway"/>
</dbReference>
<protein>
    <recommendedName>
        <fullName evidence="2">precorrin-2 dehydrogenase</fullName>
        <ecNumber evidence="2">1.3.1.76</ecNumber>
    </recommendedName>
</protein>
<dbReference type="Pfam" id="PF13241">
    <property type="entry name" value="NAD_binding_7"/>
    <property type="match status" value="1"/>
</dbReference>
<dbReference type="PANTHER" id="PTHR35330">
    <property type="entry name" value="SIROHEME BIOSYNTHESIS PROTEIN MET8"/>
    <property type="match status" value="1"/>
</dbReference>
<evidence type="ECO:0000256" key="4">
    <source>
        <dbReference type="ARBA" id="ARBA00023027"/>
    </source>
</evidence>
<comment type="pathway">
    <text evidence="1">Porphyrin-containing compound metabolism; siroheme biosynthesis; sirohydrochlorin from precorrin-2: step 1/1.</text>
</comment>
<dbReference type="Gene3D" id="3.40.50.720">
    <property type="entry name" value="NAD(P)-binding Rossmann-like Domain"/>
    <property type="match status" value="1"/>
</dbReference>
<keyword evidence="3" id="KW-0560">Oxidoreductase</keyword>
<reference evidence="8 9" key="1">
    <citation type="submission" date="2017-04" db="EMBL/GenBank/DDBJ databases">
        <title>A new member of the family Flavobacteriaceae isolated from ascidians.</title>
        <authorList>
            <person name="Chen L."/>
        </authorList>
    </citation>
    <scope>NUCLEOTIDE SEQUENCE [LARGE SCALE GENOMIC DNA]</scope>
    <source>
        <strain evidence="8 9">HQA918</strain>
    </source>
</reference>
<dbReference type="Proteomes" id="UP000219559">
    <property type="component" value="Unassembled WGS sequence"/>
</dbReference>
<dbReference type="RefSeq" id="WP_097443289.1">
    <property type="nucleotide sequence ID" value="NZ_NBWU01000005.1"/>
</dbReference>
<keyword evidence="5" id="KW-0627">Porphyrin biosynthesis</keyword>
<dbReference type="InterPro" id="IPR006367">
    <property type="entry name" value="Sirohaem_synthase_N"/>
</dbReference>